<dbReference type="EMBL" id="JMIB01000009">
    <property type="protein sequence ID" value="KDM92390.1"/>
    <property type="molecule type" value="Genomic_DNA"/>
</dbReference>
<comment type="subcellular location">
    <subcellularLocation>
        <location evidence="1 5">Cytoplasm</location>
    </subcellularLocation>
</comment>
<dbReference type="SUPFAM" id="SSF52402">
    <property type="entry name" value="Adenine nucleotide alpha hydrolases-like"/>
    <property type="match status" value="1"/>
</dbReference>
<evidence type="ECO:0000313" key="7">
    <source>
        <dbReference type="EMBL" id="KDM92390.1"/>
    </source>
</evidence>
<dbReference type="PANTHER" id="PTHR46268:SF23">
    <property type="entry name" value="UNIVERSAL STRESS PROTEIN A-RELATED"/>
    <property type="match status" value="1"/>
</dbReference>
<feature type="domain" description="UspA" evidence="6">
    <location>
        <begin position="3"/>
        <end position="138"/>
    </location>
</feature>
<keyword evidence="4 5" id="KW-0963">Cytoplasm</keyword>
<evidence type="ECO:0000256" key="5">
    <source>
        <dbReference type="PIRNR" id="PIRNR006276"/>
    </source>
</evidence>
<dbReference type="OrthoDB" id="9792500at2"/>
<reference evidence="7 8" key="1">
    <citation type="submission" date="2014-04" db="EMBL/GenBank/DDBJ databases">
        <title>Draft genome sequence of Photobacterium halotolerans S2753: a solonamide, ngercheumicin and holomycin producer.</title>
        <authorList>
            <person name="Machado H.R."/>
            <person name="Gram L."/>
        </authorList>
    </citation>
    <scope>NUCLEOTIDE SEQUENCE [LARGE SCALE GENOMIC DNA]</scope>
    <source>
        <strain evidence="7 8">S2753</strain>
    </source>
</reference>
<dbReference type="AlphaFoldDB" id="A0A066RPJ8"/>
<sequence length="140" mass="15638">MTYQHILVAVDLSEDSQVLVSKGAALARTLNAKLSLIHIDTNYAELYTGLIDINMAEAQFRMADNAKEQLQELAKQAEYPVTHTYVGSGDLSDEICNIIKESDVDLMICGHHQDFWSKILSSTKQLINHTPVDLLMVPLH</sequence>
<comment type="subunit">
    <text evidence="3">Homodimer.</text>
</comment>
<evidence type="ECO:0000256" key="1">
    <source>
        <dbReference type="ARBA" id="ARBA00004496"/>
    </source>
</evidence>
<accession>A0A066RPJ8</accession>
<protein>
    <recommendedName>
        <fullName evidence="5">Universal stress protein</fullName>
    </recommendedName>
</protein>
<dbReference type="RefSeq" id="WP_036750438.1">
    <property type="nucleotide sequence ID" value="NZ_JAGSGC010000015.1"/>
</dbReference>
<keyword evidence="8" id="KW-1185">Reference proteome</keyword>
<dbReference type="PIRSF" id="PIRSF006276">
    <property type="entry name" value="UspA"/>
    <property type="match status" value="1"/>
</dbReference>
<dbReference type="InterPro" id="IPR014729">
    <property type="entry name" value="Rossmann-like_a/b/a_fold"/>
</dbReference>
<dbReference type="InterPro" id="IPR006016">
    <property type="entry name" value="UspA"/>
</dbReference>
<evidence type="ECO:0000313" key="8">
    <source>
        <dbReference type="Proteomes" id="UP000027192"/>
    </source>
</evidence>
<evidence type="ECO:0000256" key="4">
    <source>
        <dbReference type="ARBA" id="ARBA00022490"/>
    </source>
</evidence>
<evidence type="ECO:0000256" key="3">
    <source>
        <dbReference type="ARBA" id="ARBA00011738"/>
    </source>
</evidence>
<name>A0A066RPJ8_9GAMM</name>
<comment type="similarity">
    <text evidence="2 5">Belongs to the universal stress protein A family.</text>
</comment>
<dbReference type="Pfam" id="PF00582">
    <property type="entry name" value="Usp"/>
    <property type="match status" value="1"/>
</dbReference>
<comment type="caution">
    <text evidence="7">The sequence shown here is derived from an EMBL/GenBank/DDBJ whole genome shotgun (WGS) entry which is preliminary data.</text>
</comment>
<dbReference type="STRING" id="1654360.EA58_06635"/>
<dbReference type="GO" id="GO:0005737">
    <property type="term" value="C:cytoplasm"/>
    <property type="evidence" value="ECO:0007669"/>
    <property type="project" value="UniProtKB-SubCell"/>
</dbReference>
<gene>
    <name evidence="7" type="ORF">EA58_06635</name>
</gene>
<dbReference type="InterPro" id="IPR006015">
    <property type="entry name" value="Universal_stress_UspA"/>
</dbReference>
<organism evidence="7 8">
    <name type="scientific">Photobacterium galatheae</name>
    <dbReference type="NCBI Taxonomy" id="1654360"/>
    <lineage>
        <taxon>Bacteria</taxon>
        <taxon>Pseudomonadati</taxon>
        <taxon>Pseudomonadota</taxon>
        <taxon>Gammaproteobacteria</taxon>
        <taxon>Vibrionales</taxon>
        <taxon>Vibrionaceae</taxon>
        <taxon>Photobacterium</taxon>
    </lineage>
</organism>
<evidence type="ECO:0000259" key="6">
    <source>
        <dbReference type="Pfam" id="PF00582"/>
    </source>
</evidence>
<proteinExistence type="inferred from homology"/>
<dbReference type="Proteomes" id="UP000027192">
    <property type="component" value="Unassembled WGS sequence"/>
</dbReference>
<dbReference type="Gene3D" id="3.40.50.620">
    <property type="entry name" value="HUPs"/>
    <property type="match status" value="1"/>
</dbReference>
<dbReference type="PANTHER" id="PTHR46268">
    <property type="entry name" value="STRESS RESPONSE PROTEIN NHAX"/>
    <property type="match status" value="1"/>
</dbReference>
<dbReference type="CDD" id="cd23657">
    <property type="entry name" value="USP-A-like"/>
    <property type="match status" value="1"/>
</dbReference>
<evidence type="ECO:0000256" key="2">
    <source>
        <dbReference type="ARBA" id="ARBA00008791"/>
    </source>
</evidence>